<dbReference type="Proteomes" id="UP000663868">
    <property type="component" value="Unassembled WGS sequence"/>
</dbReference>
<protein>
    <submittedName>
        <fullName evidence="2">Uncharacterized protein</fullName>
    </submittedName>
</protein>
<organism evidence="2 4">
    <name type="scientific">Adineta steineri</name>
    <dbReference type="NCBI Taxonomy" id="433720"/>
    <lineage>
        <taxon>Eukaryota</taxon>
        <taxon>Metazoa</taxon>
        <taxon>Spiralia</taxon>
        <taxon>Gnathifera</taxon>
        <taxon>Rotifera</taxon>
        <taxon>Eurotatoria</taxon>
        <taxon>Bdelloidea</taxon>
        <taxon>Adinetida</taxon>
        <taxon>Adinetidae</taxon>
        <taxon>Adineta</taxon>
    </lineage>
</organism>
<dbReference type="SUPFAM" id="SSF50978">
    <property type="entry name" value="WD40 repeat-like"/>
    <property type="match status" value="1"/>
</dbReference>
<accession>A0A819XE48</accession>
<dbReference type="AlphaFoldDB" id="A0A819XE48"/>
<evidence type="ECO:0000313" key="4">
    <source>
        <dbReference type="Proteomes" id="UP000663868"/>
    </source>
</evidence>
<evidence type="ECO:0000313" key="2">
    <source>
        <dbReference type="EMBL" id="CAF4139668.1"/>
    </source>
</evidence>
<dbReference type="InterPro" id="IPR036322">
    <property type="entry name" value="WD40_repeat_dom_sf"/>
</dbReference>
<sequence length="197" mass="23431">MFNADNDQIDLLNALNNEENSPYHRCTSNGKYLMLCFWGCKTVIEQWDYESTSKQWKCKKQWKSPQSCQLDEYICSLNLSADILGLTITNQKEESKFQLRESETMHILYSIQLCSQFYRFISTNNNNWLLVPYYNRRLEILLIDIEKRIVKPIHIFARSLPYEENDDDKIICNIALSLGNSPYLIVRCERYVCYYDL</sequence>
<dbReference type="Proteomes" id="UP000663860">
    <property type="component" value="Unassembled WGS sequence"/>
</dbReference>
<evidence type="ECO:0000313" key="1">
    <source>
        <dbReference type="EMBL" id="CAF1044861.1"/>
    </source>
</evidence>
<evidence type="ECO:0000313" key="3">
    <source>
        <dbReference type="EMBL" id="CAF4197704.1"/>
    </source>
</evidence>
<proteinExistence type="predicted"/>
<comment type="caution">
    <text evidence="2">The sequence shown here is derived from an EMBL/GenBank/DDBJ whole genome shotgun (WGS) entry which is preliminary data.</text>
</comment>
<dbReference type="EMBL" id="CAJOAY010009069">
    <property type="protein sequence ID" value="CAF4197704.1"/>
    <property type="molecule type" value="Genomic_DNA"/>
</dbReference>
<dbReference type="EMBL" id="CAJOBB010005766">
    <property type="protein sequence ID" value="CAF4139668.1"/>
    <property type="molecule type" value="Genomic_DNA"/>
</dbReference>
<name>A0A819XE48_9BILA</name>
<reference evidence="2" key="1">
    <citation type="submission" date="2021-02" db="EMBL/GenBank/DDBJ databases">
        <authorList>
            <person name="Nowell W R."/>
        </authorList>
    </citation>
    <scope>NUCLEOTIDE SEQUENCE</scope>
</reference>
<dbReference type="Proteomes" id="UP000663881">
    <property type="component" value="Unassembled WGS sequence"/>
</dbReference>
<gene>
    <name evidence="1" type="ORF">IZO911_LOCUS20000</name>
    <name evidence="2" type="ORF">KXQ929_LOCUS36634</name>
    <name evidence="3" type="ORF">OKA104_LOCUS40804</name>
</gene>
<dbReference type="EMBL" id="CAJNOE010000204">
    <property type="protein sequence ID" value="CAF1044861.1"/>
    <property type="molecule type" value="Genomic_DNA"/>
</dbReference>